<protein>
    <recommendedName>
        <fullName evidence="1">DALR anticodon binding domain-containing protein</fullName>
    </recommendedName>
</protein>
<dbReference type="Gene3D" id="1.10.730.10">
    <property type="entry name" value="Isoleucyl-tRNA Synthetase, Domain 1"/>
    <property type="match status" value="1"/>
</dbReference>
<name>B4PWP8_DROYA</name>
<evidence type="ECO:0000313" key="2">
    <source>
        <dbReference type="EMBL" id="EDX01794.2"/>
    </source>
</evidence>
<keyword evidence="3" id="KW-1185">Reference proteome</keyword>
<dbReference type="GO" id="GO:0004814">
    <property type="term" value="F:arginine-tRNA ligase activity"/>
    <property type="evidence" value="ECO:0007669"/>
    <property type="project" value="InterPro"/>
</dbReference>
<dbReference type="eggNOG" id="KOG1195">
    <property type="taxonomic scope" value="Eukaryota"/>
</dbReference>
<dbReference type="SMART" id="SM00836">
    <property type="entry name" value="DALR_1"/>
    <property type="match status" value="1"/>
</dbReference>
<dbReference type="HOGENOM" id="CLU_049503_0_0_1"/>
<keyword evidence="2" id="KW-0436">Ligase</keyword>
<dbReference type="EMBL" id="CM000162">
    <property type="protein sequence ID" value="EDX01794.2"/>
    <property type="molecule type" value="Genomic_DNA"/>
</dbReference>
<dbReference type="PANTHER" id="PTHR16043:SF1">
    <property type="entry name" value="DALR ANTICODON-BINDING DOMAIN-CONTAINING PROTEIN 3"/>
    <property type="match status" value="1"/>
</dbReference>
<dbReference type="KEGG" id="dya:Dyak_GE17197"/>
<dbReference type="SUPFAM" id="SSF47323">
    <property type="entry name" value="Anticodon-binding domain of a subclass of class I aminoacyl-tRNA synthetases"/>
    <property type="match status" value="1"/>
</dbReference>
<dbReference type="Pfam" id="PF05746">
    <property type="entry name" value="DALR_1"/>
    <property type="match status" value="1"/>
</dbReference>
<dbReference type="GO" id="GO:0000049">
    <property type="term" value="F:tRNA binding"/>
    <property type="evidence" value="ECO:0007669"/>
    <property type="project" value="TreeGrafter"/>
</dbReference>
<reference evidence="2 3" key="1">
    <citation type="journal article" date="2007" name="Nature">
        <title>Evolution of genes and genomes on the Drosophila phylogeny.</title>
        <authorList>
            <consortium name="Drosophila 12 Genomes Consortium"/>
            <person name="Clark A.G."/>
            <person name="Eisen M.B."/>
            <person name="Smith D.R."/>
            <person name="Bergman C.M."/>
            <person name="Oliver B."/>
            <person name="Markow T.A."/>
            <person name="Kaufman T.C."/>
            <person name="Kellis M."/>
            <person name="Gelbart W."/>
            <person name="Iyer V.N."/>
            <person name="Pollard D.A."/>
            <person name="Sackton T.B."/>
            <person name="Larracuente A.M."/>
            <person name="Singh N.D."/>
            <person name="Abad J.P."/>
            <person name="Abt D.N."/>
            <person name="Adryan B."/>
            <person name="Aguade M."/>
            <person name="Akashi H."/>
            <person name="Anderson W.W."/>
            <person name="Aquadro C.F."/>
            <person name="Ardell D.H."/>
            <person name="Arguello R."/>
            <person name="Artieri C.G."/>
            <person name="Barbash D.A."/>
            <person name="Barker D."/>
            <person name="Barsanti P."/>
            <person name="Batterham P."/>
            <person name="Batzoglou S."/>
            <person name="Begun D."/>
            <person name="Bhutkar A."/>
            <person name="Blanco E."/>
            <person name="Bosak S.A."/>
            <person name="Bradley R.K."/>
            <person name="Brand A.D."/>
            <person name="Brent M.R."/>
            <person name="Brooks A.N."/>
            <person name="Brown R.H."/>
            <person name="Butlin R.K."/>
            <person name="Caggese C."/>
            <person name="Calvi B.R."/>
            <person name="Bernardo de Carvalho A."/>
            <person name="Caspi A."/>
            <person name="Castrezana S."/>
            <person name="Celniker S.E."/>
            <person name="Chang J.L."/>
            <person name="Chapple C."/>
            <person name="Chatterji S."/>
            <person name="Chinwalla A."/>
            <person name="Civetta A."/>
            <person name="Clifton S.W."/>
            <person name="Comeron J.M."/>
            <person name="Costello J.C."/>
            <person name="Coyne J.A."/>
            <person name="Daub J."/>
            <person name="David R.G."/>
            <person name="Delcher A.L."/>
            <person name="Delehaunty K."/>
            <person name="Do C.B."/>
            <person name="Ebling H."/>
            <person name="Edwards K."/>
            <person name="Eickbush T."/>
            <person name="Evans J.D."/>
            <person name="Filipski A."/>
            <person name="Findeiss S."/>
            <person name="Freyhult E."/>
            <person name="Fulton L."/>
            <person name="Fulton R."/>
            <person name="Garcia A.C."/>
            <person name="Gardiner A."/>
            <person name="Garfield D.A."/>
            <person name="Garvin B.E."/>
            <person name="Gibson G."/>
            <person name="Gilbert D."/>
            <person name="Gnerre S."/>
            <person name="Godfrey J."/>
            <person name="Good R."/>
            <person name="Gotea V."/>
            <person name="Gravely B."/>
            <person name="Greenberg A.J."/>
            <person name="Griffiths-Jones S."/>
            <person name="Gross S."/>
            <person name="Guigo R."/>
            <person name="Gustafson E.A."/>
            <person name="Haerty W."/>
            <person name="Hahn M.W."/>
            <person name="Halligan D.L."/>
            <person name="Halpern A.L."/>
            <person name="Halter G.M."/>
            <person name="Han M.V."/>
            <person name="Heger A."/>
            <person name="Hillier L."/>
            <person name="Hinrichs A.S."/>
            <person name="Holmes I."/>
            <person name="Hoskins R.A."/>
            <person name="Hubisz M.J."/>
            <person name="Hultmark D."/>
            <person name="Huntley M.A."/>
            <person name="Jaffe D.B."/>
            <person name="Jagadeeshan S."/>
            <person name="Jeck W.R."/>
            <person name="Johnson J."/>
            <person name="Jones C.D."/>
            <person name="Jordan W.C."/>
            <person name="Karpen G.H."/>
            <person name="Kataoka E."/>
            <person name="Keightley P.D."/>
            <person name="Kheradpour P."/>
            <person name="Kirkness E.F."/>
            <person name="Koerich L.B."/>
            <person name="Kristiansen K."/>
            <person name="Kudrna D."/>
            <person name="Kulathinal R.J."/>
            <person name="Kumar S."/>
            <person name="Kwok R."/>
            <person name="Lander E."/>
            <person name="Langley C.H."/>
            <person name="Lapoint R."/>
            <person name="Lazzaro B.P."/>
            <person name="Lee S.J."/>
            <person name="Levesque L."/>
            <person name="Li R."/>
            <person name="Lin C.F."/>
            <person name="Lin M.F."/>
            <person name="Lindblad-Toh K."/>
            <person name="Llopart A."/>
            <person name="Long M."/>
            <person name="Low L."/>
            <person name="Lozovsky E."/>
            <person name="Lu J."/>
            <person name="Luo M."/>
            <person name="Machado C.A."/>
            <person name="Makalowski W."/>
            <person name="Marzo M."/>
            <person name="Matsuda M."/>
            <person name="Matzkin L."/>
            <person name="McAllister B."/>
            <person name="McBride C.S."/>
            <person name="McKernan B."/>
            <person name="McKernan K."/>
            <person name="Mendez-Lago M."/>
            <person name="Minx P."/>
            <person name="Mollenhauer M.U."/>
            <person name="Montooth K."/>
            <person name="Mount S.M."/>
            <person name="Mu X."/>
            <person name="Myers E."/>
            <person name="Negre B."/>
            <person name="Newfeld S."/>
            <person name="Nielsen R."/>
            <person name="Noor M.A."/>
            <person name="O'Grady P."/>
            <person name="Pachter L."/>
            <person name="Papaceit M."/>
            <person name="Parisi M.J."/>
            <person name="Parisi M."/>
            <person name="Parts L."/>
            <person name="Pedersen J.S."/>
            <person name="Pesole G."/>
            <person name="Phillippy A.M."/>
            <person name="Ponting C.P."/>
            <person name="Pop M."/>
            <person name="Porcelli D."/>
            <person name="Powell J.R."/>
            <person name="Prohaska S."/>
            <person name="Pruitt K."/>
            <person name="Puig M."/>
            <person name="Quesneville H."/>
            <person name="Ram K.R."/>
            <person name="Rand D."/>
            <person name="Rasmussen M.D."/>
            <person name="Reed L.K."/>
            <person name="Reenan R."/>
            <person name="Reily A."/>
            <person name="Remington K.A."/>
            <person name="Rieger T.T."/>
            <person name="Ritchie M.G."/>
            <person name="Robin C."/>
            <person name="Rogers Y.H."/>
            <person name="Rohde C."/>
            <person name="Rozas J."/>
            <person name="Rubenfield M.J."/>
            <person name="Ruiz A."/>
            <person name="Russo S."/>
            <person name="Salzberg S.L."/>
            <person name="Sanchez-Gracia A."/>
            <person name="Saranga D.J."/>
            <person name="Sato H."/>
            <person name="Schaeffer S.W."/>
            <person name="Schatz M.C."/>
            <person name="Schlenke T."/>
            <person name="Schwartz R."/>
            <person name="Segarra C."/>
            <person name="Singh R.S."/>
            <person name="Sirot L."/>
            <person name="Sirota M."/>
            <person name="Sisneros N.B."/>
            <person name="Smith C.D."/>
            <person name="Smith T.F."/>
            <person name="Spieth J."/>
            <person name="Stage D.E."/>
            <person name="Stark A."/>
            <person name="Stephan W."/>
            <person name="Strausberg R.L."/>
            <person name="Strempel S."/>
            <person name="Sturgill D."/>
            <person name="Sutton G."/>
            <person name="Sutton G.G."/>
            <person name="Tao W."/>
            <person name="Teichmann S."/>
            <person name="Tobari Y.N."/>
            <person name="Tomimura Y."/>
            <person name="Tsolas J.M."/>
            <person name="Valente V.L."/>
            <person name="Venter E."/>
            <person name="Venter J.C."/>
            <person name="Vicario S."/>
            <person name="Vieira F.G."/>
            <person name="Vilella A.J."/>
            <person name="Villasante A."/>
            <person name="Walenz B."/>
            <person name="Wang J."/>
            <person name="Wasserman M."/>
            <person name="Watts T."/>
            <person name="Wilson D."/>
            <person name="Wilson R.K."/>
            <person name="Wing R.A."/>
            <person name="Wolfner M.F."/>
            <person name="Wong A."/>
            <person name="Wong G.K."/>
            <person name="Wu C.I."/>
            <person name="Wu G."/>
            <person name="Yamamoto D."/>
            <person name="Yang H.P."/>
            <person name="Yang S.P."/>
            <person name="Yorke J.A."/>
            <person name="Yoshida K."/>
            <person name="Zdobnov E."/>
            <person name="Zhang P."/>
            <person name="Zhang Y."/>
            <person name="Zimin A.V."/>
            <person name="Baldwin J."/>
            <person name="Abdouelleil A."/>
            <person name="Abdulkadir J."/>
            <person name="Abebe A."/>
            <person name="Abera B."/>
            <person name="Abreu J."/>
            <person name="Acer S.C."/>
            <person name="Aftuck L."/>
            <person name="Alexander A."/>
            <person name="An P."/>
            <person name="Anderson E."/>
            <person name="Anderson S."/>
            <person name="Arachi H."/>
            <person name="Azer M."/>
            <person name="Bachantsang P."/>
            <person name="Barry A."/>
            <person name="Bayul T."/>
            <person name="Berlin A."/>
            <person name="Bessette D."/>
            <person name="Bloom T."/>
            <person name="Blye J."/>
            <person name="Boguslavskiy L."/>
            <person name="Bonnet C."/>
            <person name="Boukhgalter B."/>
            <person name="Bourzgui I."/>
            <person name="Brown A."/>
            <person name="Cahill P."/>
            <person name="Channer S."/>
            <person name="Cheshatsang Y."/>
            <person name="Chuda L."/>
            <person name="Citroen M."/>
            <person name="Collymore A."/>
            <person name="Cooke P."/>
            <person name="Costello M."/>
            <person name="D'Aco K."/>
            <person name="Daza R."/>
            <person name="De Haan G."/>
            <person name="DeGray S."/>
            <person name="DeMaso C."/>
            <person name="Dhargay N."/>
            <person name="Dooley K."/>
            <person name="Dooley E."/>
            <person name="Doricent M."/>
            <person name="Dorje P."/>
            <person name="Dorjee K."/>
            <person name="Dupes A."/>
            <person name="Elong R."/>
            <person name="Falk J."/>
            <person name="Farina A."/>
            <person name="Faro S."/>
            <person name="Ferguson D."/>
            <person name="Fisher S."/>
            <person name="Foley C.D."/>
            <person name="Franke A."/>
            <person name="Friedrich D."/>
            <person name="Gadbois L."/>
            <person name="Gearin G."/>
            <person name="Gearin C.R."/>
            <person name="Giannoukos G."/>
            <person name="Goode T."/>
            <person name="Graham J."/>
            <person name="Grandbois E."/>
            <person name="Grewal S."/>
            <person name="Gyaltsen K."/>
            <person name="Hafez N."/>
            <person name="Hagos B."/>
            <person name="Hall J."/>
            <person name="Henson C."/>
            <person name="Hollinger A."/>
            <person name="Honan T."/>
            <person name="Huard M.D."/>
            <person name="Hughes L."/>
            <person name="Hurhula B."/>
            <person name="Husby M.E."/>
            <person name="Kamat A."/>
            <person name="Kanga B."/>
            <person name="Kashin S."/>
            <person name="Khazanovich D."/>
            <person name="Kisner P."/>
            <person name="Lance K."/>
            <person name="Lara M."/>
            <person name="Lee W."/>
            <person name="Lennon N."/>
            <person name="Letendre F."/>
            <person name="LeVine R."/>
            <person name="Lipovsky A."/>
            <person name="Liu X."/>
            <person name="Liu J."/>
            <person name="Liu S."/>
            <person name="Lokyitsang T."/>
            <person name="Lokyitsang Y."/>
            <person name="Lubonja R."/>
            <person name="Lui A."/>
            <person name="MacDonald P."/>
            <person name="Magnisalis V."/>
            <person name="Maru K."/>
            <person name="Matthews C."/>
            <person name="McCusker W."/>
            <person name="McDonough S."/>
            <person name="Mehta T."/>
            <person name="Meldrim J."/>
            <person name="Meneus L."/>
            <person name="Mihai O."/>
            <person name="Mihalev A."/>
            <person name="Mihova T."/>
            <person name="Mittelman R."/>
            <person name="Mlenga V."/>
            <person name="Montmayeur A."/>
            <person name="Mulrain L."/>
            <person name="Navidi A."/>
            <person name="Naylor J."/>
            <person name="Negash T."/>
            <person name="Nguyen T."/>
            <person name="Nguyen N."/>
            <person name="Nicol R."/>
            <person name="Norbu C."/>
            <person name="Norbu N."/>
            <person name="Novod N."/>
            <person name="O'Neill B."/>
            <person name="Osman S."/>
            <person name="Markiewicz E."/>
            <person name="Oyono O.L."/>
            <person name="Patti C."/>
            <person name="Phunkhang P."/>
            <person name="Pierre F."/>
            <person name="Priest M."/>
            <person name="Raghuraman S."/>
            <person name="Rege F."/>
            <person name="Reyes R."/>
            <person name="Rise C."/>
            <person name="Rogov P."/>
            <person name="Ross K."/>
            <person name="Ryan E."/>
            <person name="Settipalli S."/>
            <person name="Shea T."/>
            <person name="Sherpa N."/>
            <person name="Shi L."/>
            <person name="Shih D."/>
            <person name="Sparrow T."/>
            <person name="Spaulding J."/>
            <person name="Stalker J."/>
            <person name="Stange-Thomann N."/>
            <person name="Stavropoulos S."/>
            <person name="Stone C."/>
            <person name="Strader C."/>
            <person name="Tesfaye S."/>
            <person name="Thomson T."/>
            <person name="Thoulutsang Y."/>
            <person name="Thoulutsang D."/>
            <person name="Topham K."/>
            <person name="Topping I."/>
            <person name="Tsamla T."/>
            <person name="Vassiliev H."/>
            <person name="Vo A."/>
            <person name="Wangchuk T."/>
            <person name="Wangdi T."/>
            <person name="Weiand M."/>
            <person name="Wilkinson J."/>
            <person name="Wilson A."/>
            <person name="Yadav S."/>
            <person name="Young G."/>
            <person name="Yu Q."/>
            <person name="Zembek L."/>
            <person name="Zhong D."/>
            <person name="Zimmer A."/>
            <person name="Zwirko Z."/>
            <person name="Jaffe D.B."/>
            <person name="Alvarez P."/>
            <person name="Brockman W."/>
            <person name="Butler J."/>
            <person name="Chin C."/>
            <person name="Gnerre S."/>
            <person name="Grabherr M."/>
            <person name="Kleber M."/>
            <person name="Mauceli E."/>
            <person name="MacCallum I."/>
        </authorList>
    </citation>
    <scope>NUCLEOTIDE SEQUENCE [LARGE SCALE GENOMIC DNA]</scope>
    <source>
        <strain evidence="3">Tai18E2 / Tucson 14021-0261.01</strain>
    </source>
</reference>
<reference evidence="2 3" key="2">
    <citation type="journal article" date="2007" name="PLoS Biol.">
        <title>Principles of genome evolution in the Drosophila melanogaster species group.</title>
        <authorList>
            <person name="Ranz J.M."/>
            <person name="Maurin D."/>
            <person name="Chan Y.S."/>
            <person name="von Grotthuss M."/>
            <person name="Hillier L.W."/>
            <person name="Roote J."/>
            <person name="Ashburner M."/>
            <person name="Bergman C.M."/>
        </authorList>
    </citation>
    <scope>NUCLEOTIDE SEQUENCE [LARGE SCALE GENOMIC DNA]</scope>
    <source>
        <strain evidence="3">Tai18E2 / Tucson 14021-0261.01</strain>
    </source>
</reference>
<dbReference type="SMR" id="B4PWP8"/>
<evidence type="ECO:0000259" key="1">
    <source>
        <dbReference type="SMART" id="SM00836"/>
    </source>
</evidence>
<dbReference type="PANTHER" id="PTHR16043">
    <property type="entry name" value="DALRD3 PROTEIN"/>
    <property type="match status" value="1"/>
</dbReference>
<dbReference type="InterPro" id="IPR009080">
    <property type="entry name" value="tRNAsynth_Ia_anticodon-bd"/>
</dbReference>
<dbReference type="InterPro" id="IPR008909">
    <property type="entry name" value="DALR_anticod-bd"/>
</dbReference>
<accession>B4PWP8</accession>
<dbReference type="OrthoDB" id="9990834at2759"/>
<dbReference type="GO" id="GO:0006420">
    <property type="term" value="P:arginyl-tRNA aminoacylation"/>
    <property type="evidence" value="ECO:0007669"/>
    <property type="project" value="InterPro"/>
</dbReference>
<evidence type="ECO:0000313" key="3">
    <source>
        <dbReference type="Proteomes" id="UP000002282"/>
    </source>
</evidence>
<sequence length="447" mass="51342">MMDCSTMLQFTQQLVKFLTNPEKLEESGDDAAAPLPFKKCGELIRYHSEDLAKQGDFSLAAISRYWEKYLKDQGLKLRHNADQLLPGEKERLELIEQSRQWRFPLVEIIMPHKERYCLRFERRPLIAHVLNSVLTLGEEYGRPAKNKHSCTMSLQLQADAGATDGGQDLRHYRLQQLYKIMLRLVDYSSWRLVEPNDRQEDTLCVNVELEKCCKRQQPRGHVCLVSGPVLEPVKKTASILTVDEYFELRCSHMRLMAMHRSGIRPKGMSSLDALMNRLGAAAVIVDLFEVRHTSAVSVVRNGLGICKGAAYIMYNLARLETLLRKFSNQVRAGVYAKLPPLEEIDLSVLEDDIEWQLIYGYLFTFPELMESLMDQLAKGHCGVHLLLRYIENLAGVFSRFYCLKKILVQKRDQLMPTLYARIYLIMAVKQVLNKALAVLGIEPVDYV</sequence>
<dbReference type="Proteomes" id="UP000002282">
    <property type="component" value="Chromosome X"/>
</dbReference>
<proteinExistence type="predicted"/>
<gene>
    <name evidence="2" type="primary">Dyak\GE17197</name>
    <name evidence="2" type="synonym">Dyak\CG8097</name>
    <name evidence="2" type="synonym">dyak_GLEANR_18548</name>
    <name evidence="2" type="synonym">GE17197</name>
    <name evidence="2" type="ORF">Dyak_GE17197</name>
</gene>
<dbReference type="AlphaFoldDB" id="B4PWP8"/>
<organism evidence="2 3">
    <name type="scientific">Drosophila yakuba</name>
    <name type="common">Fruit fly</name>
    <dbReference type="NCBI Taxonomy" id="7245"/>
    <lineage>
        <taxon>Eukaryota</taxon>
        <taxon>Metazoa</taxon>
        <taxon>Ecdysozoa</taxon>
        <taxon>Arthropoda</taxon>
        <taxon>Hexapoda</taxon>
        <taxon>Insecta</taxon>
        <taxon>Pterygota</taxon>
        <taxon>Neoptera</taxon>
        <taxon>Endopterygota</taxon>
        <taxon>Diptera</taxon>
        <taxon>Brachycera</taxon>
        <taxon>Muscomorpha</taxon>
        <taxon>Ephydroidea</taxon>
        <taxon>Drosophilidae</taxon>
        <taxon>Drosophila</taxon>
        <taxon>Sophophora</taxon>
    </lineage>
</organism>
<dbReference type="GO" id="GO:0106217">
    <property type="term" value="P:tRNA C3-cytosine methylation"/>
    <property type="evidence" value="ECO:0007669"/>
    <property type="project" value="TreeGrafter"/>
</dbReference>
<feature type="domain" description="DALR anticodon binding" evidence="1">
    <location>
        <begin position="312"/>
        <end position="447"/>
    </location>
</feature>
<dbReference type="InterPro" id="IPR037380">
    <property type="entry name" value="DALRD3"/>
</dbReference>
<dbReference type="GO" id="GO:0005524">
    <property type="term" value="F:ATP binding"/>
    <property type="evidence" value="ECO:0007669"/>
    <property type="project" value="InterPro"/>
</dbReference>